<keyword evidence="1" id="KW-1133">Transmembrane helix</keyword>
<keyword evidence="1" id="KW-0812">Transmembrane</keyword>
<name>A0A9P4W3L7_CURKU</name>
<feature type="chain" id="PRO_5040410652" evidence="2">
    <location>
        <begin position="20"/>
        <end position="229"/>
    </location>
</feature>
<comment type="caution">
    <text evidence="3">The sequence shown here is derived from an EMBL/GenBank/DDBJ whole genome shotgun (WGS) entry which is preliminary data.</text>
</comment>
<keyword evidence="4" id="KW-1185">Reference proteome</keyword>
<organism evidence="3 4">
    <name type="scientific">Curvularia kusanoi</name>
    <name type="common">Cochliobolus kusanoi</name>
    <dbReference type="NCBI Taxonomy" id="90978"/>
    <lineage>
        <taxon>Eukaryota</taxon>
        <taxon>Fungi</taxon>
        <taxon>Dikarya</taxon>
        <taxon>Ascomycota</taxon>
        <taxon>Pezizomycotina</taxon>
        <taxon>Dothideomycetes</taxon>
        <taxon>Pleosporomycetidae</taxon>
        <taxon>Pleosporales</taxon>
        <taxon>Pleosporineae</taxon>
        <taxon>Pleosporaceae</taxon>
        <taxon>Curvularia</taxon>
    </lineage>
</organism>
<protein>
    <submittedName>
        <fullName evidence="3">Uncharacterized protein</fullName>
    </submittedName>
</protein>
<accession>A0A9P4W3L7</accession>
<dbReference type="OrthoDB" id="4157427at2759"/>
<keyword evidence="1" id="KW-0472">Membrane</keyword>
<dbReference type="Proteomes" id="UP000801428">
    <property type="component" value="Unassembled WGS sequence"/>
</dbReference>
<evidence type="ECO:0000256" key="1">
    <source>
        <dbReference type="SAM" id="Phobius"/>
    </source>
</evidence>
<evidence type="ECO:0000256" key="2">
    <source>
        <dbReference type="SAM" id="SignalP"/>
    </source>
</evidence>
<keyword evidence="2" id="KW-0732">Signal</keyword>
<feature type="signal peptide" evidence="2">
    <location>
        <begin position="1"/>
        <end position="19"/>
    </location>
</feature>
<evidence type="ECO:0000313" key="4">
    <source>
        <dbReference type="Proteomes" id="UP000801428"/>
    </source>
</evidence>
<evidence type="ECO:0000313" key="3">
    <source>
        <dbReference type="EMBL" id="KAF2996908.1"/>
    </source>
</evidence>
<sequence length="229" mass="23984">MFHFTLSFFLALFAATVSAASQIALFTDANCQDSYKGLDGPNGYPNGTCTDIRRSGSYGSLQVVGLDAGCAVTIYVDDPDTTVCGGLQKEIQLGECWNSTWAYYSIDMCDIGAINQPSSTPTSFSSKSSSPSPALLAACILGALAGVALLLGLALWLLRRKQRALANQQSTGLGAGLGMSAGVEVEARAMRGEMDASGQRHEMQAQAKTVYAHEVVEVGTPAVELAGLE</sequence>
<gene>
    <name evidence="3" type="ORF">E8E13_005803</name>
</gene>
<dbReference type="NCBIfam" id="TIGR01167">
    <property type="entry name" value="LPXTG_anchor"/>
    <property type="match status" value="1"/>
</dbReference>
<dbReference type="AlphaFoldDB" id="A0A9P4W3L7"/>
<dbReference type="EMBL" id="SWKU01000025">
    <property type="protein sequence ID" value="KAF2996908.1"/>
    <property type="molecule type" value="Genomic_DNA"/>
</dbReference>
<proteinExistence type="predicted"/>
<feature type="transmembrane region" description="Helical" evidence="1">
    <location>
        <begin position="134"/>
        <end position="158"/>
    </location>
</feature>
<reference evidence="3" key="1">
    <citation type="submission" date="2019-04" db="EMBL/GenBank/DDBJ databases">
        <title>Sequencing of skin fungus with MAO and IRED activity.</title>
        <authorList>
            <person name="Marsaioli A.J."/>
            <person name="Bonatto J.M.C."/>
            <person name="Reis Junior O."/>
        </authorList>
    </citation>
    <scope>NUCLEOTIDE SEQUENCE</scope>
    <source>
        <strain evidence="3">30M1</strain>
    </source>
</reference>